<dbReference type="Pfam" id="PF13410">
    <property type="entry name" value="GST_C_2"/>
    <property type="match status" value="1"/>
</dbReference>
<gene>
    <name evidence="2" type="ORF">AN481_00370</name>
</gene>
<dbReference type="CDD" id="cd00299">
    <property type="entry name" value="GST_C_family"/>
    <property type="match status" value="1"/>
</dbReference>
<dbReference type="GO" id="GO:0006749">
    <property type="term" value="P:glutathione metabolic process"/>
    <property type="evidence" value="ECO:0007669"/>
    <property type="project" value="TreeGrafter"/>
</dbReference>
<proteinExistence type="predicted"/>
<sequence length="264" mass="29473">MLELYQWELSQFSEKVRLILDYKGLEYRKIEVAPGIGQLELFRLTGHKQVPILKDGNRYIVDSTEIAKYLDTEYPDRPLIPIEPKKRALTLLLEDWADESMGVKGRKALFAAISQDQNFRKSLLPVSTPDILRSFVEGVPGDFLSALGFGVGFTPDVVNAAITSLKQDLDIITQLLVGSPYLTGDEPTLADLTVASLSMLLKFPDGAYLDLPVSLRGKGLSSIADNPEYEAFFAWRDRIYSQFRKPLPGITPPVGNIPTNIRID</sequence>
<dbReference type="Pfam" id="PF13417">
    <property type="entry name" value="GST_N_3"/>
    <property type="match status" value="1"/>
</dbReference>
<dbReference type="InterPro" id="IPR036249">
    <property type="entry name" value="Thioredoxin-like_sf"/>
</dbReference>
<dbReference type="PATRIC" id="fig|1710894.3.peg.2243"/>
<dbReference type="STRING" id="1803587.GCA_001593825_02344"/>
<evidence type="ECO:0000259" key="1">
    <source>
        <dbReference type="PROSITE" id="PS50404"/>
    </source>
</evidence>
<dbReference type="GO" id="GO:0004364">
    <property type="term" value="F:glutathione transferase activity"/>
    <property type="evidence" value="ECO:0007669"/>
    <property type="project" value="TreeGrafter"/>
</dbReference>
<dbReference type="InterPro" id="IPR040079">
    <property type="entry name" value="Glutathione_S-Trfase"/>
</dbReference>
<reference evidence="2 3" key="1">
    <citation type="submission" date="2015-09" db="EMBL/GenBank/DDBJ databases">
        <title>Whole genome shotgun sequence assembly of Aphanizomenon flos-aquae UKL13.</title>
        <authorList>
            <person name="Driscoll C."/>
        </authorList>
    </citation>
    <scope>NUCLEOTIDE SEQUENCE [LARGE SCALE GENOMIC DNA]</scope>
    <source>
        <strain evidence="2">MDT13</strain>
    </source>
</reference>
<dbReference type="AlphaFoldDB" id="A0A1B7W284"/>
<dbReference type="PROSITE" id="PS50404">
    <property type="entry name" value="GST_NTER"/>
    <property type="match status" value="1"/>
</dbReference>
<organism evidence="2 3">
    <name type="scientific">Aphanizomenon flos-aquae LD13</name>
    <dbReference type="NCBI Taxonomy" id="1710894"/>
    <lineage>
        <taxon>Bacteria</taxon>
        <taxon>Bacillati</taxon>
        <taxon>Cyanobacteriota</taxon>
        <taxon>Cyanophyceae</taxon>
        <taxon>Nostocales</taxon>
        <taxon>Aphanizomenonaceae</taxon>
        <taxon>Aphanizomenon</taxon>
    </lineage>
</organism>
<dbReference type="InterPro" id="IPR036282">
    <property type="entry name" value="Glutathione-S-Trfase_C_sf"/>
</dbReference>
<dbReference type="Gene3D" id="1.20.1050.10">
    <property type="match status" value="1"/>
</dbReference>
<protein>
    <submittedName>
        <fullName evidence="2">Glutathione S-transferase</fullName>
    </submittedName>
</protein>
<dbReference type="PANTHER" id="PTHR42673:SF4">
    <property type="entry name" value="MALEYLACETOACETATE ISOMERASE"/>
    <property type="match status" value="1"/>
</dbReference>
<dbReference type="SUPFAM" id="SSF47616">
    <property type="entry name" value="GST C-terminal domain-like"/>
    <property type="match status" value="1"/>
</dbReference>
<evidence type="ECO:0000313" key="2">
    <source>
        <dbReference type="EMBL" id="OBQ27413.1"/>
    </source>
</evidence>
<accession>A0A1B7W284</accession>
<dbReference type="SFLD" id="SFLDS00019">
    <property type="entry name" value="Glutathione_Transferase_(cytos"/>
    <property type="match status" value="1"/>
</dbReference>
<comment type="caution">
    <text evidence="2">The sequence shown here is derived from an EMBL/GenBank/DDBJ whole genome shotgun (WGS) entry which is preliminary data.</text>
</comment>
<dbReference type="Proteomes" id="UP000092382">
    <property type="component" value="Unassembled WGS sequence"/>
</dbReference>
<dbReference type="EMBL" id="LJOY01000001">
    <property type="protein sequence ID" value="OBQ27413.1"/>
    <property type="molecule type" value="Genomic_DNA"/>
</dbReference>
<dbReference type="CDD" id="cd00570">
    <property type="entry name" value="GST_N_family"/>
    <property type="match status" value="1"/>
</dbReference>
<keyword evidence="2" id="KW-0808">Transferase</keyword>
<dbReference type="Gene3D" id="3.40.30.10">
    <property type="entry name" value="Glutaredoxin"/>
    <property type="match status" value="1"/>
</dbReference>
<evidence type="ECO:0000313" key="3">
    <source>
        <dbReference type="Proteomes" id="UP000092382"/>
    </source>
</evidence>
<dbReference type="GO" id="GO:0006559">
    <property type="term" value="P:L-phenylalanine catabolic process"/>
    <property type="evidence" value="ECO:0007669"/>
    <property type="project" value="TreeGrafter"/>
</dbReference>
<dbReference type="PANTHER" id="PTHR42673">
    <property type="entry name" value="MALEYLACETOACETATE ISOMERASE"/>
    <property type="match status" value="1"/>
</dbReference>
<dbReference type="SUPFAM" id="SSF52833">
    <property type="entry name" value="Thioredoxin-like"/>
    <property type="match status" value="1"/>
</dbReference>
<dbReference type="GO" id="GO:0016034">
    <property type="term" value="F:maleylacetoacetate isomerase activity"/>
    <property type="evidence" value="ECO:0007669"/>
    <property type="project" value="TreeGrafter"/>
</dbReference>
<feature type="domain" description="GST N-terminal" evidence="1">
    <location>
        <begin position="1"/>
        <end position="78"/>
    </location>
</feature>
<name>A0A1B7W284_APHFL</name>
<dbReference type="InterPro" id="IPR004045">
    <property type="entry name" value="Glutathione_S-Trfase_N"/>
</dbReference>